<evidence type="ECO:0000313" key="3">
    <source>
        <dbReference type="Proteomes" id="UP000637383"/>
    </source>
</evidence>
<dbReference type="Gene3D" id="1.25.40.10">
    <property type="entry name" value="Tetratricopeptide repeat domain"/>
    <property type="match status" value="1"/>
</dbReference>
<keyword evidence="3" id="KW-1185">Reference proteome</keyword>
<protein>
    <recommendedName>
        <fullName evidence="1">NACHT N-terminal Helical domain-containing protein</fullName>
    </recommendedName>
</protein>
<dbReference type="InterPro" id="IPR027417">
    <property type="entry name" value="P-loop_NTPase"/>
</dbReference>
<evidence type="ECO:0000313" key="2">
    <source>
        <dbReference type="EMBL" id="MBD2739373.1"/>
    </source>
</evidence>
<proteinExistence type="predicted"/>
<dbReference type="RefSeq" id="WP_190959873.1">
    <property type="nucleotide sequence ID" value="NZ_JACJTU010000081.1"/>
</dbReference>
<dbReference type="Proteomes" id="UP000637383">
    <property type="component" value="Unassembled WGS sequence"/>
</dbReference>
<dbReference type="InterPro" id="IPR054567">
    <property type="entry name" value="NNH7"/>
</dbReference>
<dbReference type="Gene3D" id="3.40.50.300">
    <property type="entry name" value="P-loop containing nucleotide triphosphate hydrolases"/>
    <property type="match status" value="1"/>
</dbReference>
<sequence length="1428" mass="167457">MPTDLTFKEVCKFLKKDDSKIVEAADKLLGAAILFSPIAFGSQAVSALRLLGAKNELTKLGKELIEKVTSKKESDYLARMERMHVAYGLICITAFFEALEHLLPDDLRNKIALLPQEKISLTEQAGRRIASREEERNTSKILKEGVVDISLLFPHPIIPFEEQTANLSRMYKNMAIGFDEFIKKLAVWEEADEQTMACIRQTVEELPKTSLKCFEGQYLELARKYNDFCIWSRLHECKTTQTQLHGILNYLESYNSRLSENNEKIDIGFDKLQETVLSIPDQFRKIEAHDVVNGLKRFYEARINEPIIEDYKPDDGKPVLNFPKISEAFIPQSYRVLLQTKKDSHLEREETWKNIEPKHDLGLFLLSYLSSPYSIETPLLILGHPGSGKSLLTKVLCARLMSDIYTPVRVPLREVNADLPIEEQAEYIINRTTGHKLNSWAHFSNQFSDRPLVIILDGYDELLQASGKVYAGYLKQVQQFQKREAEQRRPVRVIVTSRITLIDKTTIPEGSTVLRLLEFNEAQRNAWIQVWNNANKDYFSSCNPPIEPFAIPENENKSKNDKILSLAEQPLLLLMLALYDSDENRLRQHRGIDRTVLYDSLLRRFVERERRRYVKDFEQLAQSLRDKEIDREMLRLGAVAIGMYNRRQLHILSSDLAADLKFFELERPITVEDGRSMTQADLLLGSFFFIHKSKAGQQGEEVHTETDTAFEFLHNTFGEFLTSAFILRFAFQEAEALYLFKNNESLQSELQRKINNPDGLAKEWFACLMYAPLYSRPVVLEMLREWITHLLEQKKRSREEFLSCLDEILKSQIGMLLKATNLPSMLRNDAKQFTELPLLAHIAIYTLNLIILRTVLDKNEFVFDESCYVSSEEIKDLDASGTRTWDKLAHIWRSWFPLESLNGLTAILSAKREGKKIILTGYKPFRIRPSDDRLETVLNVATTLADDITGSLAKLLVPNPEEDSWQGLSELEKRLQAENIDLRFELIVRRLRLHLSSSSGSNSNLQRLVLEGFREISSRRHRGTLIAEFFELVTKVFKLKQLSMSAEIEIKEFFIHPRQVLEMVEMRPEVAVEWLRLLREFGATHWIERYSEELLERIMYTRNFVEMRPEVAVEWLRLLRELGATHWVDRYGEKLLERIMHHRNFMEMRPEVAVEWLRLLRELGINPWIERYSEELLERIMHPRNFIEMCPEVAVEWLRLLRELGATHWVERYGEELIERIMHPRNFMEMRPEVAVEWLRLLRELGATHSVERYGEELIERIMHPRNFMEMRPEVAVEWLRLLRELGATHWIERYGEALIERIMYTRNFVEMRPEVAVEWLRLLRELGATHWIERYGEKLLERIMHPRNFVEIRPEVAVEWLRLLRELGATHWIERYGEKLLERSIRFNIGNIPLEYVQDIEWYARITNDSELIANLQSYTGSTKDHQ</sequence>
<dbReference type="SUPFAM" id="SSF52540">
    <property type="entry name" value="P-loop containing nucleoside triphosphate hydrolases"/>
    <property type="match status" value="1"/>
</dbReference>
<comment type="caution">
    <text evidence="2">The sequence shown here is derived from an EMBL/GenBank/DDBJ whole genome shotgun (WGS) entry which is preliminary data.</text>
</comment>
<organism evidence="2 3">
    <name type="scientific">Nostoc paludosum FACHB-159</name>
    <dbReference type="NCBI Taxonomy" id="2692908"/>
    <lineage>
        <taxon>Bacteria</taxon>
        <taxon>Bacillati</taxon>
        <taxon>Cyanobacteriota</taxon>
        <taxon>Cyanophyceae</taxon>
        <taxon>Nostocales</taxon>
        <taxon>Nostocaceae</taxon>
        <taxon>Nostoc</taxon>
    </lineage>
</organism>
<feature type="domain" description="NACHT N-terminal Helical" evidence="1">
    <location>
        <begin position="4"/>
        <end position="236"/>
    </location>
</feature>
<dbReference type="EMBL" id="JACJTU010000081">
    <property type="protein sequence ID" value="MBD2739373.1"/>
    <property type="molecule type" value="Genomic_DNA"/>
</dbReference>
<accession>A0ABR8KN78</accession>
<gene>
    <name evidence="2" type="ORF">H6H03_36880</name>
</gene>
<dbReference type="Pfam" id="PF22738">
    <property type="entry name" value="NNH7"/>
    <property type="match status" value="1"/>
</dbReference>
<evidence type="ECO:0000259" key="1">
    <source>
        <dbReference type="Pfam" id="PF22738"/>
    </source>
</evidence>
<dbReference type="InterPro" id="IPR011990">
    <property type="entry name" value="TPR-like_helical_dom_sf"/>
</dbReference>
<name>A0ABR8KN78_9NOSO</name>
<reference evidence="2 3" key="1">
    <citation type="journal article" date="2020" name="ISME J.">
        <title>Comparative genomics reveals insights into cyanobacterial evolution and habitat adaptation.</title>
        <authorList>
            <person name="Chen M.Y."/>
            <person name="Teng W.K."/>
            <person name="Zhao L."/>
            <person name="Hu C.X."/>
            <person name="Zhou Y.K."/>
            <person name="Han B.P."/>
            <person name="Song L.R."/>
            <person name="Shu W.S."/>
        </authorList>
    </citation>
    <scope>NUCLEOTIDE SEQUENCE [LARGE SCALE GENOMIC DNA]</scope>
    <source>
        <strain evidence="2 3">FACHB-159</strain>
    </source>
</reference>